<gene>
    <name evidence="2" type="ORF">BJB45_17980</name>
</gene>
<dbReference type="InterPro" id="IPR051910">
    <property type="entry name" value="ComF/GntX_DNA_util-trans"/>
</dbReference>
<dbReference type="STRING" id="1178482.AR456_11945"/>
<dbReference type="CDD" id="cd06223">
    <property type="entry name" value="PRTases_typeI"/>
    <property type="match status" value="1"/>
</dbReference>
<evidence type="ECO:0000313" key="2">
    <source>
        <dbReference type="EMBL" id="ERL53165.1"/>
    </source>
</evidence>
<protein>
    <recommendedName>
        <fullName evidence="4">Phosphoribosyltransferase domain-containing protein</fullName>
    </recommendedName>
</protein>
<dbReference type="eggNOG" id="COG1040">
    <property type="taxonomic scope" value="Bacteria"/>
</dbReference>
<dbReference type="SUPFAM" id="SSF53271">
    <property type="entry name" value="PRTase-like"/>
    <property type="match status" value="1"/>
</dbReference>
<proteinExistence type="inferred from homology"/>
<dbReference type="EMBL" id="AVBC01000011">
    <property type="protein sequence ID" value="ERL53165.1"/>
    <property type="molecule type" value="Genomic_DNA"/>
</dbReference>
<name>W1NDB4_9GAMM</name>
<accession>W1NDB4</accession>
<sequence>MPPAYTACHAPLLYRGEVQQLVQRFKFHADRHAGQLLVSLLAAQLRAVPDLERPEALLAVPADAARARQRGLQHAEWLVRQLAARLSLPVIEARRQRQGTAQRGLSRSARLRNMRGGFQVDGTLPRHVALVDDVMTTGATMEHLARCCLRSGADRVDAWAMARTPASRV</sequence>
<dbReference type="Proteomes" id="UP000019113">
    <property type="component" value="Unassembled WGS sequence"/>
</dbReference>
<keyword evidence="3" id="KW-1185">Reference proteome</keyword>
<comment type="caution">
    <text evidence="2">The sequence shown here is derived from an EMBL/GenBank/DDBJ whole genome shotgun (WGS) entry which is preliminary data.</text>
</comment>
<evidence type="ECO:0000256" key="1">
    <source>
        <dbReference type="ARBA" id="ARBA00008007"/>
    </source>
</evidence>
<dbReference type="KEGG" id="hhu:AR456_11945"/>
<reference evidence="2 3" key="1">
    <citation type="submission" date="2013-08" db="EMBL/GenBank/DDBJ databases">
        <title>draft genome of Halomonas huanghegensis, strain BJGMM-B45T.</title>
        <authorList>
            <person name="Miao C."/>
            <person name="Wan Y."/>
            <person name="Jin W."/>
        </authorList>
    </citation>
    <scope>NUCLEOTIDE SEQUENCE [LARGE SCALE GENOMIC DNA]</scope>
    <source>
        <strain evidence="2 3">BJGMM-B45</strain>
    </source>
</reference>
<dbReference type="InterPro" id="IPR000836">
    <property type="entry name" value="PRTase_dom"/>
</dbReference>
<dbReference type="RefSeq" id="WP_021817147.1">
    <property type="nucleotide sequence ID" value="NZ_AVBC01000011.1"/>
</dbReference>
<dbReference type="AlphaFoldDB" id="W1NDB4"/>
<dbReference type="OrthoDB" id="9793412at2"/>
<dbReference type="Gene3D" id="3.40.50.2020">
    <property type="match status" value="1"/>
</dbReference>
<dbReference type="PANTHER" id="PTHR47505">
    <property type="entry name" value="DNA UTILIZATION PROTEIN YHGH"/>
    <property type="match status" value="1"/>
</dbReference>
<dbReference type="PANTHER" id="PTHR47505:SF1">
    <property type="entry name" value="DNA UTILIZATION PROTEIN YHGH"/>
    <property type="match status" value="1"/>
</dbReference>
<evidence type="ECO:0000313" key="3">
    <source>
        <dbReference type="Proteomes" id="UP000019113"/>
    </source>
</evidence>
<dbReference type="PATRIC" id="fig|1178482.3.peg.199"/>
<comment type="similarity">
    <text evidence="1">Belongs to the ComF/GntX family.</text>
</comment>
<dbReference type="InterPro" id="IPR029057">
    <property type="entry name" value="PRTase-like"/>
</dbReference>
<organism evidence="2 3">
    <name type="scientific">Halomonas huangheensis</name>
    <dbReference type="NCBI Taxonomy" id="1178482"/>
    <lineage>
        <taxon>Bacteria</taxon>
        <taxon>Pseudomonadati</taxon>
        <taxon>Pseudomonadota</taxon>
        <taxon>Gammaproteobacteria</taxon>
        <taxon>Oceanospirillales</taxon>
        <taxon>Halomonadaceae</taxon>
        <taxon>Halomonas</taxon>
    </lineage>
</organism>
<evidence type="ECO:0008006" key="4">
    <source>
        <dbReference type="Google" id="ProtNLM"/>
    </source>
</evidence>